<dbReference type="PANTHER" id="PTHR34606">
    <property type="entry name" value="BON DOMAIN-CONTAINING PROTEIN"/>
    <property type="match status" value="1"/>
</dbReference>
<feature type="domain" description="BON" evidence="1">
    <location>
        <begin position="120"/>
        <end position="187"/>
    </location>
</feature>
<sequence length="194" mass="22254">MHRHSILMLLACGIFSLTGCLNALWTSANLFYDRHDVYKQAWDMRLAAEASHALYFKDKKFKCSSCYIDLAVFNRDILLAGHVPSARLREEAQQRLARLHGYRRLFNQLGISPRQKETLADAWLTAKIRSRILADPAIDPDQFKIVTVDQIVYLMGDVIPAQARRVIKISRECSGVKRVVKLLKYYNLSDQALT</sequence>
<dbReference type="Pfam" id="PF04972">
    <property type="entry name" value="BON"/>
    <property type="match status" value="1"/>
</dbReference>
<dbReference type="PROSITE" id="PS50914">
    <property type="entry name" value="BON"/>
    <property type="match status" value="1"/>
</dbReference>
<proteinExistence type="predicted"/>
<keyword evidence="3" id="KW-1185">Reference proteome</keyword>
<dbReference type="OrthoDB" id="9783990at2"/>
<dbReference type="EMBL" id="RZGR01000010">
    <property type="protein sequence ID" value="RUQ88867.1"/>
    <property type="molecule type" value="Genomic_DNA"/>
</dbReference>
<comment type="caution">
    <text evidence="2">The sequence shown here is derived from an EMBL/GenBank/DDBJ whole genome shotgun (WGS) entry which is preliminary data.</text>
</comment>
<accession>A0A3S0X0U9</accession>
<reference evidence="2 3" key="1">
    <citation type="submission" date="2018-12" db="EMBL/GenBank/DDBJ databases">
        <title>Legionella sp,whole genome shotgun sequence.</title>
        <authorList>
            <person name="Wu H."/>
        </authorList>
    </citation>
    <scope>NUCLEOTIDE SEQUENCE [LARGE SCALE GENOMIC DNA]</scope>
    <source>
        <strain evidence="3">km714</strain>
    </source>
</reference>
<dbReference type="InterPro" id="IPR007055">
    <property type="entry name" value="BON_dom"/>
</dbReference>
<evidence type="ECO:0000313" key="3">
    <source>
        <dbReference type="Proteomes" id="UP000288012"/>
    </source>
</evidence>
<dbReference type="AlphaFoldDB" id="A0A3S0X0U9"/>
<dbReference type="Proteomes" id="UP000288012">
    <property type="component" value="Unassembled WGS sequence"/>
</dbReference>
<evidence type="ECO:0000259" key="1">
    <source>
        <dbReference type="PROSITE" id="PS50914"/>
    </source>
</evidence>
<dbReference type="PROSITE" id="PS51257">
    <property type="entry name" value="PROKAR_LIPOPROTEIN"/>
    <property type="match status" value="1"/>
</dbReference>
<evidence type="ECO:0000313" key="2">
    <source>
        <dbReference type="EMBL" id="RUQ88867.1"/>
    </source>
</evidence>
<protein>
    <submittedName>
        <fullName evidence="2">BON domain-containing protein</fullName>
    </submittedName>
</protein>
<dbReference type="InterPro" id="IPR051686">
    <property type="entry name" value="Lipoprotein_DolP"/>
</dbReference>
<dbReference type="PANTHER" id="PTHR34606:SF4">
    <property type="entry name" value="OUTER MEMBRANE LIPOPROTEIN DOLP"/>
    <property type="match status" value="1"/>
</dbReference>
<name>A0A3S0X0U9_9GAMM</name>
<gene>
    <name evidence="2" type="ORF">EKM59_04630</name>
</gene>
<organism evidence="2 3">
    <name type="scientific">Legionella septentrionalis</name>
    <dbReference type="NCBI Taxonomy" id="2498109"/>
    <lineage>
        <taxon>Bacteria</taxon>
        <taxon>Pseudomonadati</taxon>
        <taxon>Pseudomonadota</taxon>
        <taxon>Gammaproteobacteria</taxon>
        <taxon>Legionellales</taxon>
        <taxon>Legionellaceae</taxon>
        <taxon>Legionella</taxon>
    </lineage>
</organism>